<dbReference type="PANTHER" id="PTHR21780:SF0">
    <property type="entry name" value="TRANSMEMBRANE PROTEIN 209"/>
    <property type="match status" value="1"/>
</dbReference>
<name>A0A836YIJ1_9TRYP</name>
<dbReference type="PANTHER" id="PTHR21780">
    <property type="entry name" value="TRANSMEMBRANE PROTEIN 209"/>
    <property type="match status" value="1"/>
</dbReference>
<dbReference type="Proteomes" id="UP000674318">
    <property type="component" value="Chromosome 6"/>
</dbReference>
<feature type="region of interest" description="Disordered" evidence="1">
    <location>
        <begin position="208"/>
        <end position="235"/>
    </location>
</feature>
<accession>A0A836YIJ1</accession>
<sequence length="615" mass="68187">MRYSYYRTLLDVERQQRGDLYGWWSRLRHLTWLTVVLLGLYVACKYNMWRHPRPVHHVWIDSVLVEVVEEGWVDTAQDWILYCGLCCGTLRVLLHCIFFSTAPCGSSGATATVAERMPGGRAESSAAANKDRTSLPYPRKEISTIAVPAWARRRCDGHQTRGTNSAAPADATAATTAAAALAERRNRFDPMRPMRTEKDLEWFLACEAAPAPPPPPQQAGQQQHQQRRSLEPALSASAALRCRDKGSVAALAIGGVDSVPVDAAERDVISVLYEKKPFSQGGRNDISLSHAFGSPTPAPASSSIPWAELGIFHLEEALQRTREWISDLCRRLIADVEQCDRWFSEHQIDAYDCHHSLQELLPALLPPPQPVAMNAMPAMRWGSYGAAPAPSTAPAPQYETKLAALLREKGYCRQTQQGMRGLDTALRYDQRLALEARLDVSGTFPSSAASRPSNADLTACREYVLERLQTFAKQRYLTSYDGGGGDVEAWRSGFPCDAHLLLHVLRTSVKGLSEYVLFGYQTGMQSPDLALYVGDTGEPYFYVRLRQGSSETLLSTRQGPTSLLEAILAFAAVVHVYYRDVYGGVRRTVDLKEVGLLKVVTEGRRVAWANTAGEW</sequence>
<comment type="caution">
    <text evidence="2">The sequence shown here is derived from an EMBL/GenBank/DDBJ whole genome shotgun (WGS) entry which is preliminary data.</text>
</comment>
<dbReference type="OrthoDB" id="261489at2759"/>
<dbReference type="GO" id="GO:0016020">
    <property type="term" value="C:membrane"/>
    <property type="evidence" value="ECO:0007669"/>
    <property type="project" value="TreeGrafter"/>
</dbReference>
<evidence type="ECO:0000313" key="3">
    <source>
        <dbReference type="Proteomes" id="UP000674318"/>
    </source>
</evidence>
<evidence type="ECO:0000256" key="1">
    <source>
        <dbReference type="SAM" id="MobiDB-lite"/>
    </source>
</evidence>
<organism evidence="2 3">
    <name type="scientific">Porcisia hertigi</name>
    <dbReference type="NCBI Taxonomy" id="2761500"/>
    <lineage>
        <taxon>Eukaryota</taxon>
        <taxon>Discoba</taxon>
        <taxon>Euglenozoa</taxon>
        <taxon>Kinetoplastea</taxon>
        <taxon>Metakinetoplastina</taxon>
        <taxon>Trypanosomatida</taxon>
        <taxon>Trypanosomatidae</taxon>
        <taxon>Leishmaniinae</taxon>
        <taxon>Porcisia</taxon>
    </lineage>
</organism>
<dbReference type="EMBL" id="JAFJZO010000006">
    <property type="protein sequence ID" value="KAG5511141.1"/>
    <property type="molecule type" value="Genomic_DNA"/>
</dbReference>
<reference evidence="2 3" key="1">
    <citation type="submission" date="2021-02" db="EMBL/GenBank/DDBJ databases">
        <title>Porcisia hertigi Genome sequencing and assembly.</title>
        <authorList>
            <person name="Almutairi H."/>
            <person name="Gatherer D."/>
        </authorList>
    </citation>
    <scope>NUCLEOTIDE SEQUENCE [LARGE SCALE GENOMIC DNA]</scope>
    <source>
        <strain evidence="2 3">C119</strain>
    </source>
</reference>
<dbReference type="AlphaFoldDB" id="A0A836YIJ1"/>
<proteinExistence type="predicted"/>
<dbReference type="KEGG" id="phet:94293101"/>
<keyword evidence="3" id="KW-1185">Reference proteome</keyword>
<dbReference type="InterPro" id="IPR019176">
    <property type="entry name" value="Cytochrome_B561-rel"/>
</dbReference>
<dbReference type="RefSeq" id="XP_067759462.1">
    <property type="nucleotide sequence ID" value="XM_067903024.1"/>
</dbReference>
<evidence type="ECO:0000313" key="2">
    <source>
        <dbReference type="EMBL" id="KAG5511141.1"/>
    </source>
</evidence>
<protein>
    <submittedName>
        <fullName evidence="2">Uncharacterized protein</fullName>
    </submittedName>
</protein>
<dbReference type="GeneID" id="94293101"/>
<gene>
    <name evidence="2" type="ORF">JKF63_07081</name>
</gene>